<feature type="compositionally biased region" description="Polar residues" evidence="1">
    <location>
        <begin position="74"/>
        <end position="92"/>
    </location>
</feature>
<dbReference type="InterPro" id="IPR058912">
    <property type="entry name" value="HTH_animal"/>
</dbReference>
<dbReference type="Pfam" id="PF26215">
    <property type="entry name" value="HTH_animal"/>
    <property type="match status" value="1"/>
</dbReference>
<dbReference type="EMBL" id="CAJNOU010003814">
    <property type="protein sequence ID" value="CAF1411381.1"/>
    <property type="molecule type" value="Genomic_DNA"/>
</dbReference>
<feature type="region of interest" description="Disordered" evidence="1">
    <location>
        <begin position="74"/>
        <end position="123"/>
    </location>
</feature>
<evidence type="ECO:0000256" key="1">
    <source>
        <dbReference type="SAM" id="MobiDB-lite"/>
    </source>
</evidence>
<organism evidence="3 4">
    <name type="scientific">Rotaria sordida</name>
    <dbReference type="NCBI Taxonomy" id="392033"/>
    <lineage>
        <taxon>Eukaryota</taxon>
        <taxon>Metazoa</taxon>
        <taxon>Spiralia</taxon>
        <taxon>Gnathifera</taxon>
        <taxon>Rotifera</taxon>
        <taxon>Eurotatoria</taxon>
        <taxon>Bdelloidea</taxon>
        <taxon>Philodinida</taxon>
        <taxon>Philodinidae</taxon>
        <taxon>Rotaria</taxon>
    </lineage>
</organism>
<protein>
    <recommendedName>
        <fullName evidence="2">Helix-turn-helix domain-containing protein</fullName>
    </recommendedName>
</protein>
<dbReference type="Proteomes" id="UP000663889">
    <property type="component" value="Unassembled WGS sequence"/>
</dbReference>
<comment type="caution">
    <text evidence="3">The sequence shown here is derived from an EMBL/GenBank/DDBJ whole genome shotgun (WGS) entry which is preliminary data.</text>
</comment>
<dbReference type="AlphaFoldDB" id="A0A815LKM8"/>
<feature type="domain" description="Helix-turn-helix" evidence="2">
    <location>
        <begin position="792"/>
        <end position="852"/>
    </location>
</feature>
<evidence type="ECO:0000259" key="2">
    <source>
        <dbReference type="Pfam" id="PF26215"/>
    </source>
</evidence>
<feature type="compositionally biased region" description="Low complexity" evidence="1">
    <location>
        <begin position="1"/>
        <end position="10"/>
    </location>
</feature>
<name>A0A815LKM8_9BILA</name>
<sequence>MNSNNINSNNDQQVPTNVQRKKCHGNRRDQRFRRKCRAKGMKPKIIEKLLMKRKQAENQNHNNTKHMNMQKIQTNKQTTDINNSSKLMTINPNKRKRDVSSQDLKLNSTLVRSRSASQPLSKKIKEKNKTVANSLMQNNNNTNNRKYRRPMYLKRLLPRFFKRLSKILKYPLKDKVTRDFLCARLELMDQQYYLTVDQELWQSYVNIGLEHHIWPNQLYNMAKATDFELCRQYIIKYIKDIEHELDLCQMKLREQTRSCPVTTLPLVQIDSHLKKLVQRERHYLSVRNNDQLTKFKDDLHVQQLFETISQYRLTFDQNEYLNQLMSIRNEQGKIWEEYLVLHMRILCNFLPLKFNELENFTSPTIYTPKIQNKLAIQVNNDRIKIIKETKRIWLNIAFYAYEVKLQEYDHQYQSIWFELKSRLFNDTTVNGNVIFNHFNEYMTSQTNKLKSDIRHNLTSYRHILLENRQRSVSSKNTIRVSPEPYLDLLENPFNEPEWNYLCLGPSFIRLNQSAIRTVDQQKSEIKNEHKDITKKVESHLIKHYHIPWKSRALTDYSNEVFDHFNQCYFTPLSCKEQIEVLEQAQKTTSIRQKIKKYGLILRLTDKSNNFYIGSASEFEKKAEKFFQETNAFMEISINPFNQIQDQVIQLLNRLRSKRLILQRQYNEMMPDRKNSELAHLYFNPKTHKDEIPVRPIESTIHSSTRNISQFLDKIIRPIFDDKCASTTIIDGTSLIKELLKYIKKGLFKSTTLFCTFDIQNIGSTADFLDLHIENQDSQLFTTIFQKPSYEPYYMPFNSVHPLHMKKNIIFTMFLRTIRYCSNFQAYLNEREKLRMALLLNKYPNIIIDEQFNCVLSKFNINQSLDINNYNSIRQKIIETFIKERIPVDYGKTMFVHFTYCSSMRTFPRKFHTLWNKYFGESPINEILPVLGTRNVQHLIETYVEQNLSSLRMETEHKIQLIHYDYHIQALKLEYYRHDPNVYQKNIMKQLCCSKYEQELTKQEFDLLQQQINYYNSPCQSFECSSISQSELINSIQDPNIRQELFNQYQKIAEQSRLDMFNLYLKSAKIQMDECKKKFDADMKKLWHDQRSSFDNGKLSPVMINLIEQRCNKIGDRIRCTYVFKAKSICVKHNE</sequence>
<feature type="compositionally biased region" description="Polar residues" evidence="1">
    <location>
        <begin position="101"/>
        <end position="120"/>
    </location>
</feature>
<evidence type="ECO:0000313" key="4">
    <source>
        <dbReference type="Proteomes" id="UP000663889"/>
    </source>
</evidence>
<feature type="compositionally biased region" description="Basic residues" evidence="1">
    <location>
        <begin position="19"/>
        <end position="32"/>
    </location>
</feature>
<proteinExistence type="predicted"/>
<reference evidence="3" key="1">
    <citation type="submission" date="2021-02" db="EMBL/GenBank/DDBJ databases">
        <authorList>
            <person name="Nowell W R."/>
        </authorList>
    </citation>
    <scope>NUCLEOTIDE SEQUENCE</scope>
</reference>
<accession>A0A815LKM8</accession>
<gene>
    <name evidence="3" type="ORF">SEV965_LOCUS31879</name>
</gene>
<dbReference type="PANTHER" id="PTHR21301:SF10">
    <property type="entry name" value="REVERSE TRANSCRIPTASE DOMAIN-CONTAINING PROTEIN"/>
    <property type="match status" value="1"/>
</dbReference>
<evidence type="ECO:0000313" key="3">
    <source>
        <dbReference type="EMBL" id="CAF1411381.1"/>
    </source>
</evidence>
<feature type="region of interest" description="Disordered" evidence="1">
    <location>
        <begin position="1"/>
        <end position="32"/>
    </location>
</feature>
<dbReference type="PANTHER" id="PTHR21301">
    <property type="entry name" value="REVERSE TRANSCRIPTASE"/>
    <property type="match status" value="1"/>
</dbReference>